<dbReference type="Proteomes" id="UP000005615">
    <property type="component" value="Unassembled WGS sequence"/>
</dbReference>
<comment type="caution">
    <text evidence="6">The sequence shown here is derived from an EMBL/GenBank/DDBJ whole genome shotgun (WGS) entry which is preliminary data.</text>
</comment>
<dbReference type="GO" id="GO:0046872">
    <property type="term" value="F:metal ion binding"/>
    <property type="evidence" value="ECO:0007669"/>
    <property type="project" value="InterPro"/>
</dbReference>
<dbReference type="PANTHER" id="PTHR11496:SF83">
    <property type="entry name" value="HYDROXYACID-OXOACID TRANSHYDROGENASE, MITOCHONDRIAL"/>
    <property type="match status" value="1"/>
</dbReference>
<organism evidence="6 7">
    <name type="scientific">Aequoribacter fuscus</name>
    <dbReference type="NCBI Taxonomy" id="2518989"/>
    <lineage>
        <taxon>Bacteria</taxon>
        <taxon>Pseudomonadati</taxon>
        <taxon>Pseudomonadota</taxon>
        <taxon>Gammaproteobacteria</taxon>
        <taxon>Cellvibrionales</taxon>
        <taxon>Halieaceae</taxon>
        <taxon>Aequoribacter</taxon>
    </lineage>
</organism>
<dbReference type="InterPro" id="IPR001670">
    <property type="entry name" value="ADH_Fe/GldA"/>
</dbReference>
<feature type="domain" description="Fe-containing alcohol dehydrogenase-like C-terminal" evidence="5">
    <location>
        <begin position="205"/>
        <end position="396"/>
    </location>
</feature>
<dbReference type="eggNOG" id="COG1454">
    <property type="taxonomic scope" value="Bacteria"/>
</dbReference>
<accession>F3L4Z7</accession>
<dbReference type="InterPro" id="IPR039697">
    <property type="entry name" value="Alcohol_dehydrogenase_Fe"/>
</dbReference>
<sequence>MLSIRFKHALLMGLMKSLAGLGPGMSHLAFTGPGSSRQLCRYVLDQGYTKILVASDKILRELGVTEAAVKELLDAGVEVAYFDDIEPNPTFEQVDAGKHVLKAAGSQVIIAVGGGSVIDCAKIMSGAATSDEDPKNWVGFGKVKHETIPLYAIPTTAGTGSEATAGAVITNVQDHAKVVISGASLLPKAAAVDPALQQGLPPAITAATGMDALTHAIEAYICTWDRGTRKEQARVAIKTIFQALPKIYADASDHDARAAMAMAAYHAGLAINQVNVGNVHAIAHQFGAYYGVPHGLANAVVLPYVLEFSKGPAEAALAELADLVGVGGDAPTQGAKAQAFIDAVKALNTTLDIGTTLDAIKREDHAAIAQAAVLEAVSYPVPRLMMPADVLGMLDAMTV</sequence>
<dbReference type="STRING" id="2518989.IMCC3088_2776"/>
<protein>
    <submittedName>
        <fullName evidence="6">Alcohol dehydrogenase</fullName>
    </submittedName>
</protein>
<dbReference type="SUPFAM" id="SSF56796">
    <property type="entry name" value="Dehydroquinate synthase-like"/>
    <property type="match status" value="1"/>
</dbReference>
<dbReference type="InterPro" id="IPR056798">
    <property type="entry name" value="ADH_Fe_C"/>
</dbReference>
<evidence type="ECO:0000256" key="3">
    <source>
        <dbReference type="ARBA" id="ARBA00023002"/>
    </source>
</evidence>
<gene>
    <name evidence="6" type="ORF">IMCC3088_2776</name>
</gene>
<dbReference type="OrthoDB" id="9815791at2"/>
<evidence type="ECO:0000259" key="5">
    <source>
        <dbReference type="Pfam" id="PF25137"/>
    </source>
</evidence>
<dbReference type="EMBL" id="AEIG01000093">
    <property type="protein sequence ID" value="EGG28584.1"/>
    <property type="molecule type" value="Genomic_DNA"/>
</dbReference>
<dbReference type="Gene3D" id="3.40.50.1970">
    <property type="match status" value="1"/>
</dbReference>
<dbReference type="GO" id="GO:0004022">
    <property type="term" value="F:alcohol dehydrogenase (NAD+) activity"/>
    <property type="evidence" value="ECO:0007669"/>
    <property type="project" value="TreeGrafter"/>
</dbReference>
<evidence type="ECO:0000256" key="2">
    <source>
        <dbReference type="ARBA" id="ARBA00007358"/>
    </source>
</evidence>
<name>F3L4Z7_9GAMM</name>
<dbReference type="PANTHER" id="PTHR11496">
    <property type="entry name" value="ALCOHOL DEHYDROGENASE"/>
    <property type="match status" value="1"/>
</dbReference>
<evidence type="ECO:0000313" key="7">
    <source>
        <dbReference type="Proteomes" id="UP000005615"/>
    </source>
</evidence>
<keyword evidence="7" id="KW-1185">Reference proteome</keyword>
<reference evidence="6 7" key="1">
    <citation type="journal article" date="2011" name="J. Bacteriol.">
        <title>Genome sequence of strain IMCC3088, a proteorhodopsin-containing marine bacterium belonging to the OM60/NOR5 clade.</title>
        <authorList>
            <person name="Jang Y."/>
            <person name="Oh H.M."/>
            <person name="Kang I."/>
            <person name="Lee K."/>
            <person name="Yang S.J."/>
            <person name="Cho J.C."/>
        </authorList>
    </citation>
    <scope>NUCLEOTIDE SEQUENCE [LARGE SCALE GENOMIC DNA]</scope>
    <source>
        <strain evidence="6 7">IMCC3088</strain>
    </source>
</reference>
<dbReference type="AlphaFoldDB" id="F3L4Z7"/>
<dbReference type="Gene3D" id="1.20.1090.10">
    <property type="entry name" value="Dehydroquinate synthase-like - alpha domain"/>
    <property type="match status" value="1"/>
</dbReference>
<dbReference type="CDD" id="cd08189">
    <property type="entry name" value="Fe-ADH-like"/>
    <property type="match status" value="1"/>
</dbReference>
<dbReference type="RefSeq" id="WP_009576915.1">
    <property type="nucleotide sequence ID" value="NZ_AEIG01000093.1"/>
</dbReference>
<dbReference type="Pfam" id="PF00465">
    <property type="entry name" value="Fe-ADH"/>
    <property type="match status" value="1"/>
</dbReference>
<proteinExistence type="inferred from homology"/>
<evidence type="ECO:0000313" key="6">
    <source>
        <dbReference type="EMBL" id="EGG28584.1"/>
    </source>
</evidence>
<dbReference type="FunFam" id="3.40.50.1970:FF:000003">
    <property type="entry name" value="Alcohol dehydrogenase, iron-containing"/>
    <property type="match status" value="1"/>
</dbReference>
<comment type="cofactor">
    <cofactor evidence="1">
        <name>Fe cation</name>
        <dbReference type="ChEBI" id="CHEBI:24875"/>
    </cofactor>
</comment>
<keyword evidence="3" id="KW-0560">Oxidoreductase</keyword>
<feature type="domain" description="Alcohol dehydrogenase iron-type/glycerol dehydrogenase GldA" evidence="4">
    <location>
        <begin position="30"/>
        <end position="194"/>
    </location>
</feature>
<comment type="similarity">
    <text evidence="2">Belongs to the iron-containing alcohol dehydrogenase family.</text>
</comment>
<evidence type="ECO:0000259" key="4">
    <source>
        <dbReference type="Pfam" id="PF00465"/>
    </source>
</evidence>
<evidence type="ECO:0000256" key="1">
    <source>
        <dbReference type="ARBA" id="ARBA00001962"/>
    </source>
</evidence>
<dbReference type="Pfam" id="PF25137">
    <property type="entry name" value="ADH_Fe_C"/>
    <property type="match status" value="1"/>
</dbReference>